<reference evidence="1" key="1">
    <citation type="submission" date="2013-12" db="EMBL/GenBank/DDBJ databases">
        <title>A Varibaculum cambriense genome reconstructed from a premature infant gut community with otherwise low bacterial novelty that shifts toward anaerobic metabolism during the third week of life.</title>
        <authorList>
            <person name="Brown C.T."/>
            <person name="Sharon I."/>
            <person name="Thomas B.C."/>
            <person name="Castelle C.J."/>
            <person name="Morowitz M.J."/>
            <person name="Banfield J.F."/>
        </authorList>
    </citation>
    <scope>NUCLEOTIDE SEQUENCE</scope>
</reference>
<sequence>SKGAVAGNEAYQVNIIMKSGQYLVS</sequence>
<proteinExistence type="predicted"/>
<protein>
    <submittedName>
        <fullName evidence="1">Uncharacterized protein</fullName>
    </submittedName>
</protein>
<dbReference type="AlphaFoldDB" id="W1X2V8"/>
<name>W1X2V8_9ZZZZ</name>
<accession>W1X2V8</accession>
<dbReference type="EMBL" id="AZMM01017984">
    <property type="protein sequence ID" value="ETJ24658.1"/>
    <property type="molecule type" value="Genomic_DNA"/>
</dbReference>
<feature type="non-terminal residue" evidence="1">
    <location>
        <position position="1"/>
    </location>
</feature>
<organism evidence="1">
    <name type="scientific">human gut metagenome</name>
    <dbReference type="NCBI Taxonomy" id="408170"/>
    <lineage>
        <taxon>unclassified sequences</taxon>
        <taxon>metagenomes</taxon>
        <taxon>organismal metagenomes</taxon>
    </lineage>
</organism>
<evidence type="ECO:0000313" key="1">
    <source>
        <dbReference type="EMBL" id="ETJ24658.1"/>
    </source>
</evidence>
<comment type="caution">
    <text evidence="1">The sequence shown here is derived from an EMBL/GenBank/DDBJ whole genome shotgun (WGS) entry which is preliminary data.</text>
</comment>
<gene>
    <name evidence="1" type="ORF">Q604_UNBC17984G0001</name>
</gene>